<dbReference type="PANTHER" id="PTHR43441:SF10">
    <property type="entry name" value="ACETYLTRANSFERASE"/>
    <property type="match status" value="1"/>
</dbReference>
<dbReference type="InterPro" id="IPR016181">
    <property type="entry name" value="Acyl_CoA_acyltransferase"/>
</dbReference>
<dbReference type="Proteomes" id="UP000823823">
    <property type="component" value="Unassembled WGS sequence"/>
</dbReference>
<dbReference type="PROSITE" id="PS51186">
    <property type="entry name" value="GNAT"/>
    <property type="match status" value="1"/>
</dbReference>
<evidence type="ECO:0000313" key="3">
    <source>
        <dbReference type="Proteomes" id="UP000823823"/>
    </source>
</evidence>
<dbReference type="InterPro" id="IPR000182">
    <property type="entry name" value="GNAT_dom"/>
</dbReference>
<proteinExistence type="predicted"/>
<comment type="caution">
    <text evidence="2">The sequence shown here is derived from an EMBL/GenBank/DDBJ whole genome shotgun (WGS) entry which is preliminary data.</text>
</comment>
<organism evidence="2 3">
    <name type="scientific">Candidatus Brachybacterium merdavium</name>
    <dbReference type="NCBI Taxonomy" id="2838513"/>
    <lineage>
        <taxon>Bacteria</taxon>
        <taxon>Bacillati</taxon>
        <taxon>Actinomycetota</taxon>
        <taxon>Actinomycetes</taxon>
        <taxon>Micrococcales</taxon>
        <taxon>Dermabacteraceae</taxon>
        <taxon>Brachybacterium</taxon>
    </lineage>
</organism>
<reference evidence="2" key="2">
    <citation type="submission" date="2021-04" db="EMBL/GenBank/DDBJ databases">
        <authorList>
            <person name="Gilroy R."/>
        </authorList>
    </citation>
    <scope>NUCLEOTIDE SEQUENCE</scope>
    <source>
        <strain evidence="2">ChiHjej13B12-24818</strain>
    </source>
</reference>
<accession>A0A9D2LB66</accession>
<dbReference type="GO" id="GO:0005737">
    <property type="term" value="C:cytoplasm"/>
    <property type="evidence" value="ECO:0007669"/>
    <property type="project" value="TreeGrafter"/>
</dbReference>
<dbReference type="Pfam" id="PF13302">
    <property type="entry name" value="Acetyltransf_3"/>
    <property type="match status" value="1"/>
</dbReference>
<dbReference type="GO" id="GO:0008999">
    <property type="term" value="F:protein-N-terminal-alanine acetyltransferase activity"/>
    <property type="evidence" value="ECO:0007669"/>
    <property type="project" value="TreeGrafter"/>
</dbReference>
<dbReference type="InterPro" id="IPR051908">
    <property type="entry name" value="Ribosomal_N-acetyltransferase"/>
</dbReference>
<dbReference type="PANTHER" id="PTHR43441">
    <property type="entry name" value="RIBOSOMAL-PROTEIN-SERINE ACETYLTRANSFERASE"/>
    <property type="match status" value="1"/>
</dbReference>
<evidence type="ECO:0000313" key="2">
    <source>
        <dbReference type="EMBL" id="HJB09417.1"/>
    </source>
</evidence>
<dbReference type="GO" id="GO:1990189">
    <property type="term" value="F:protein N-terminal-serine acetyltransferase activity"/>
    <property type="evidence" value="ECO:0007669"/>
    <property type="project" value="TreeGrafter"/>
</dbReference>
<dbReference type="SUPFAM" id="SSF55729">
    <property type="entry name" value="Acyl-CoA N-acyltransferases (Nat)"/>
    <property type="match status" value="1"/>
</dbReference>
<evidence type="ECO:0000259" key="1">
    <source>
        <dbReference type="PROSITE" id="PS51186"/>
    </source>
</evidence>
<dbReference type="EMBL" id="DWZH01000020">
    <property type="protein sequence ID" value="HJB09417.1"/>
    <property type="molecule type" value="Genomic_DNA"/>
</dbReference>
<feature type="domain" description="N-acetyltransferase" evidence="1">
    <location>
        <begin position="2"/>
        <end position="169"/>
    </location>
</feature>
<name>A0A9D2LB66_9MICO</name>
<protein>
    <submittedName>
        <fullName evidence="2">GNAT family N-acetyltransferase</fullName>
    </submittedName>
</protein>
<dbReference type="Gene3D" id="3.40.630.30">
    <property type="match status" value="1"/>
</dbReference>
<dbReference type="AlphaFoldDB" id="A0A9D2LB66"/>
<reference evidence="2" key="1">
    <citation type="journal article" date="2021" name="PeerJ">
        <title>Extensive microbial diversity within the chicken gut microbiome revealed by metagenomics and culture.</title>
        <authorList>
            <person name="Gilroy R."/>
            <person name="Ravi A."/>
            <person name="Getino M."/>
            <person name="Pursley I."/>
            <person name="Horton D.L."/>
            <person name="Alikhan N.F."/>
            <person name="Baker D."/>
            <person name="Gharbi K."/>
            <person name="Hall N."/>
            <person name="Watson M."/>
            <person name="Adriaenssens E.M."/>
            <person name="Foster-Nyarko E."/>
            <person name="Jarju S."/>
            <person name="Secka A."/>
            <person name="Antonio M."/>
            <person name="Oren A."/>
            <person name="Chaudhuri R.R."/>
            <person name="La Ragione R."/>
            <person name="Hildebrand F."/>
            <person name="Pallen M.J."/>
        </authorList>
    </citation>
    <scope>NUCLEOTIDE SEQUENCE</scope>
    <source>
        <strain evidence="2">ChiHjej13B12-24818</strain>
    </source>
</reference>
<gene>
    <name evidence="2" type="ORF">H9786_02620</name>
</gene>
<sequence>MIDLQPLRPRHGEAILAGQDELLAREIIGRRWDRPGLEAFLERVQNWRTDGPLREYAALSGTGHGQGELIGGGGLALLGAGIQRGQAALTYWVLKAHRGCGHGHAIAAALLQHARAEPRIGELVLRIDPGNHASQAVARALGARPTGRSEPHPCARRRTVGRWSLVLDA</sequence>